<gene>
    <name evidence="1" type="ORF">K788_0003180</name>
</gene>
<reference evidence="1 2" key="1">
    <citation type="journal article" date="2014" name="Genome Announc.">
        <title>Draft Genome Sequence of the Haloacid-Degrading Burkholderia caribensis Strain MBA4.</title>
        <authorList>
            <person name="Pan Y."/>
            <person name="Kong K.F."/>
            <person name="Tsang J.S."/>
        </authorList>
    </citation>
    <scope>NUCLEOTIDE SEQUENCE [LARGE SCALE GENOMIC DNA]</scope>
    <source>
        <strain evidence="1 2">MBA4</strain>
    </source>
</reference>
<name>A0A0P0RDC0_9BURK</name>
<dbReference type="EMBL" id="CP012747">
    <property type="protein sequence ID" value="ALL66438.1"/>
    <property type="molecule type" value="Genomic_DNA"/>
</dbReference>
<proteinExistence type="predicted"/>
<dbReference type="KEGG" id="bcai:K788_0003180"/>
<dbReference type="AlphaFoldDB" id="A0A0P0RDC0"/>
<dbReference type="Proteomes" id="UP000019146">
    <property type="component" value="Chromosome 2"/>
</dbReference>
<protein>
    <submittedName>
        <fullName evidence="1">Uncharacterized protein</fullName>
    </submittedName>
</protein>
<evidence type="ECO:0000313" key="1">
    <source>
        <dbReference type="EMBL" id="ALL66438.1"/>
    </source>
</evidence>
<organism evidence="1 2">
    <name type="scientific">Paraburkholderia caribensis MBA4</name>
    <dbReference type="NCBI Taxonomy" id="1323664"/>
    <lineage>
        <taxon>Bacteria</taxon>
        <taxon>Pseudomonadati</taxon>
        <taxon>Pseudomonadota</taxon>
        <taxon>Betaproteobacteria</taxon>
        <taxon>Burkholderiales</taxon>
        <taxon>Burkholderiaceae</taxon>
        <taxon>Paraburkholderia</taxon>
    </lineage>
</organism>
<sequence length="37" mass="4228">MSPCVSRARTRCWCYSALPHCIRHAWEGLQSPPAVTR</sequence>
<accession>A0A0P0RDC0</accession>
<evidence type="ECO:0000313" key="2">
    <source>
        <dbReference type="Proteomes" id="UP000019146"/>
    </source>
</evidence>